<evidence type="ECO:0000313" key="4">
    <source>
        <dbReference type="EMBL" id="CAL4786253.1"/>
    </source>
</evidence>
<keyword evidence="1" id="KW-1133">Transmembrane helix</keyword>
<evidence type="ECO:0000313" key="3">
    <source>
        <dbReference type="EMBL" id="CAL1152316.1"/>
    </source>
</evidence>
<keyword evidence="1" id="KW-0812">Transmembrane</keyword>
<reference evidence="2" key="1">
    <citation type="submission" date="2022-10" db="EMBL/GenBank/DDBJ databases">
        <authorList>
            <person name="Chen Y."/>
            <person name="Dougan E. K."/>
            <person name="Chan C."/>
            <person name="Rhodes N."/>
            <person name="Thang M."/>
        </authorList>
    </citation>
    <scope>NUCLEOTIDE SEQUENCE</scope>
</reference>
<dbReference type="AlphaFoldDB" id="A0A9P1CX07"/>
<dbReference type="EMBL" id="CAMXCT030002558">
    <property type="protein sequence ID" value="CAL4786253.1"/>
    <property type="molecule type" value="Genomic_DNA"/>
</dbReference>
<sequence>MIPTGYLSRPGFGRKSARQRLDVLSVFQCLFLPWLFFCAIFALLSCSLHYYRPTLTYILVALGGLLLATLCWTAFRVVKSLQEPSWYTFLFATMVVAWLLGVTFGNMNFAATTSPYFSYLNMDVLPEVSVEQSTGEEVMPAGRAYFGKSSVLDIRRSMAFKNVDTYCVAPITTKKGVVQPLANYDFWAVGLNCCSLNTADFHCGEYENPNAHSGLRLLNDEQRSFYRLAVEQATAAYSLKAEHPLFFYWTEDATAEMDSFRDNGYKYFLLGMLGHFAFQTICVLVAIAAFSNWDFA</sequence>
<feature type="transmembrane region" description="Helical" evidence="1">
    <location>
        <begin position="21"/>
        <end position="43"/>
    </location>
</feature>
<feature type="transmembrane region" description="Helical" evidence="1">
    <location>
        <begin position="87"/>
        <end position="111"/>
    </location>
</feature>
<proteinExistence type="predicted"/>
<evidence type="ECO:0000313" key="2">
    <source>
        <dbReference type="EMBL" id="CAI3998941.1"/>
    </source>
</evidence>
<evidence type="ECO:0000313" key="5">
    <source>
        <dbReference type="Proteomes" id="UP001152797"/>
    </source>
</evidence>
<reference evidence="3" key="2">
    <citation type="submission" date="2024-04" db="EMBL/GenBank/DDBJ databases">
        <authorList>
            <person name="Chen Y."/>
            <person name="Shah S."/>
            <person name="Dougan E. K."/>
            <person name="Thang M."/>
            <person name="Chan C."/>
        </authorList>
    </citation>
    <scope>NUCLEOTIDE SEQUENCE [LARGE SCALE GENOMIC DNA]</scope>
</reference>
<feature type="transmembrane region" description="Helical" evidence="1">
    <location>
        <begin position="267"/>
        <end position="290"/>
    </location>
</feature>
<gene>
    <name evidence="2" type="ORF">C1SCF055_LOCUS25198</name>
</gene>
<keyword evidence="5" id="KW-1185">Reference proteome</keyword>
<dbReference type="Proteomes" id="UP001152797">
    <property type="component" value="Unassembled WGS sequence"/>
</dbReference>
<feature type="transmembrane region" description="Helical" evidence="1">
    <location>
        <begin position="55"/>
        <end position="75"/>
    </location>
</feature>
<comment type="caution">
    <text evidence="2">The sequence shown here is derived from an EMBL/GenBank/DDBJ whole genome shotgun (WGS) entry which is preliminary data.</text>
</comment>
<keyword evidence="1" id="KW-0472">Membrane</keyword>
<dbReference type="EMBL" id="CAMXCT020002558">
    <property type="protein sequence ID" value="CAL1152316.1"/>
    <property type="molecule type" value="Genomic_DNA"/>
</dbReference>
<name>A0A9P1CX07_9DINO</name>
<protein>
    <submittedName>
        <fullName evidence="4">Protein S-acyltransferase</fullName>
    </submittedName>
</protein>
<evidence type="ECO:0000256" key="1">
    <source>
        <dbReference type="SAM" id="Phobius"/>
    </source>
</evidence>
<dbReference type="OrthoDB" id="406917at2759"/>
<organism evidence="2">
    <name type="scientific">Cladocopium goreaui</name>
    <dbReference type="NCBI Taxonomy" id="2562237"/>
    <lineage>
        <taxon>Eukaryota</taxon>
        <taxon>Sar</taxon>
        <taxon>Alveolata</taxon>
        <taxon>Dinophyceae</taxon>
        <taxon>Suessiales</taxon>
        <taxon>Symbiodiniaceae</taxon>
        <taxon>Cladocopium</taxon>
    </lineage>
</organism>
<accession>A0A9P1CX07</accession>
<dbReference type="EMBL" id="CAMXCT010002558">
    <property type="protein sequence ID" value="CAI3998941.1"/>
    <property type="molecule type" value="Genomic_DNA"/>
</dbReference>